<proteinExistence type="inferred from homology"/>
<gene>
    <name evidence="7" type="ORF">ABID49_000424</name>
</gene>
<accession>A0ABV2G8D5</accession>
<dbReference type="EMBL" id="JBEPLW010000001">
    <property type="protein sequence ID" value="MET3574548.1"/>
    <property type="molecule type" value="Genomic_DNA"/>
</dbReference>
<dbReference type="RefSeq" id="WP_354194795.1">
    <property type="nucleotide sequence ID" value="NZ_JBEPLW010000001.1"/>
</dbReference>
<dbReference type="SUPFAM" id="SSF55469">
    <property type="entry name" value="FMN-dependent nitroreductase-like"/>
    <property type="match status" value="1"/>
</dbReference>
<evidence type="ECO:0000313" key="7">
    <source>
        <dbReference type="EMBL" id="MET3574548.1"/>
    </source>
</evidence>
<dbReference type="PANTHER" id="PTHR43425">
    <property type="entry name" value="OXYGEN-INSENSITIVE NADPH NITROREDUCTASE"/>
    <property type="match status" value="1"/>
</dbReference>
<sequence>MVIELLMSHASVRDYEEKELDRDTVGRLVRAGQHAASSHFVQAYTVIHVTDPAKRKALAELSKNPKQFLGAGAVLIFCMDFRRLQKAAELHGEAINFSNAEALLVGVTDTALFAQNVAVAAESEGYGICYIGGVRNAPQEISELLSLPDGVAPMYGMTIGIPAVRHEVKPRLPLEAVLHENEYDERKYDELLPEYDRTMRDYYASRSANTKEDDWTSSMARFLHNPRRVYMKDFLEKRGFRFE</sequence>
<keyword evidence="5" id="KW-0521">NADP</keyword>
<evidence type="ECO:0000313" key="8">
    <source>
        <dbReference type="Proteomes" id="UP001549099"/>
    </source>
</evidence>
<dbReference type="InterPro" id="IPR000415">
    <property type="entry name" value="Nitroreductase-like"/>
</dbReference>
<evidence type="ECO:0000256" key="5">
    <source>
        <dbReference type="PIRNR" id="PIRNR005426"/>
    </source>
</evidence>
<keyword evidence="8" id="KW-1185">Reference proteome</keyword>
<evidence type="ECO:0000256" key="2">
    <source>
        <dbReference type="ARBA" id="ARBA00022630"/>
    </source>
</evidence>
<dbReference type="Proteomes" id="UP001549099">
    <property type="component" value="Unassembled WGS sequence"/>
</dbReference>
<evidence type="ECO:0000256" key="1">
    <source>
        <dbReference type="ARBA" id="ARBA00008366"/>
    </source>
</evidence>
<dbReference type="Pfam" id="PF00881">
    <property type="entry name" value="Nitroreductase"/>
    <property type="match status" value="1"/>
</dbReference>
<reference evidence="7 8" key="1">
    <citation type="submission" date="2024-06" db="EMBL/GenBank/DDBJ databases">
        <title>Genomic Encyclopedia of Type Strains, Phase IV (KMG-IV): sequencing the most valuable type-strain genomes for metagenomic binning, comparative biology and taxonomic classification.</title>
        <authorList>
            <person name="Goeker M."/>
        </authorList>
    </citation>
    <scope>NUCLEOTIDE SEQUENCE [LARGE SCALE GENOMIC DNA]</scope>
    <source>
        <strain evidence="7 8">DSM 26128</strain>
    </source>
</reference>
<evidence type="ECO:0000259" key="6">
    <source>
        <dbReference type="Pfam" id="PF00881"/>
    </source>
</evidence>
<keyword evidence="3 5" id="KW-0288">FMN</keyword>
<dbReference type="CDD" id="cd02146">
    <property type="entry name" value="NfsA-like"/>
    <property type="match status" value="1"/>
</dbReference>
<protein>
    <submittedName>
        <fullName evidence="7">Nitroreductase</fullName>
    </submittedName>
</protein>
<evidence type="ECO:0000256" key="4">
    <source>
        <dbReference type="ARBA" id="ARBA00023002"/>
    </source>
</evidence>
<keyword evidence="4 5" id="KW-0560">Oxidoreductase</keyword>
<dbReference type="PANTHER" id="PTHR43425:SF3">
    <property type="entry name" value="NADPH-DEPENDENT OXIDOREDUCTASE"/>
    <property type="match status" value="1"/>
</dbReference>
<name>A0ABV2G8D5_9BACL</name>
<dbReference type="NCBIfam" id="NF008033">
    <property type="entry name" value="PRK10765.1"/>
    <property type="match status" value="1"/>
</dbReference>
<dbReference type="Gene3D" id="3.40.109.10">
    <property type="entry name" value="NADH Oxidase"/>
    <property type="match status" value="1"/>
</dbReference>
<comment type="similarity">
    <text evidence="1 5">Belongs to the flavin oxidoreductase frp family.</text>
</comment>
<dbReference type="InterPro" id="IPR016446">
    <property type="entry name" value="Flavin_OxRdtase_Frp"/>
</dbReference>
<comment type="caution">
    <text evidence="7">The sequence shown here is derived from an EMBL/GenBank/DDBJ whole genome shotgun (WGS) entry which is preliminary data.</text>
</comment>
<feature type="domain" description="Nitroreductase" evidence="6">
    <location>
        <begin position="7"/>
        <end position="160"/>
    </location>
</feature>
<keyword evidence="2 5" id="KW-0285">Flavoprotein</keyword>
<evidence type="ECO:0000256" key="3">
    <source>
        <dbReference type="ARBA" id="ARBA00022643"/>
    </source>
</evidence>
<dbReference type="PIRSF" id="PIRSF005426">
    <property type="entry name" value="Frp"/>
    <property type="match status" value="1"/>
</dbReference>
<organism evidence="7 8">
    <name type="scientific">Bhargavaea ullalensis</name>
    <dbReference type="NCBI Taxonomy" id="1265685"/>
    <lineage>
        <taxon>Bacteria</taxon>
        <taxon>Bacillati</taxon>
        <taxon>Bacillota</taxon>
        <taxon>Bacilli</taxon>
        <taxon>Bacillales</taxon>
        <taxon>Caryophanaceae</taxon>
        <taxon>Bhargavaea</taxon>
    </lineage>
</organism>
<dbReference type="InterPro" id="IPR029479">
    <property type="entry name" value="Nitroreductase"/>
</dbReference>